<dbReference type="AlphaFoldDB" id="A0AAE3IR98"/>
<evidence type="ECO:0000256" key="10">
    <source>
        <dbReference type="HAMAP-Rule" id="MF_01043"/>
    </source>
</evidence>
<evidence type="ECO:0000256" key="6">
    <source>
        <dbReference type="ARBA" id="ARBA00023098"/>
    </source>
</evidence>
<feature type="transmembrane region" description="Helical" evidence="10">
    <location>
        <begin position="87"/>
        <end position="106"/>
    </location>
</feature>
<dbReference type="SMART" id="SM01207">
    <property type="entry name" value="G3P_acyltransf"/>
    <property type="match status" value="1"/>
</dbReference>
<keyword evidence="3 10" id="KW-0808">Transferase</keyword>
<evidence type="ECO:0000313" key="11">
    <source>
        <dbReference type="EMBL" id="MCU7694337.1"/>
    </source>
</evidence>
<feature type="transmembrane region" description="Helical" evidence="10">
    <location>
        <begin position="118"/>
        <end position="139"/>
    </location>
</feature>
<dbReference type="PANTHER" id="PTHR30309:SF0">
    <property type="entry name" value="GLYCEROL-3-PHOSPHATE ACYLTRANSFERASE-RELATED"/>
    <property type="match status" value="1"/>
</dbReference>
<comment type="catalytic activity">
    <reaction evidence="10">
        <text>an acyl phosphate + sn-glycerol 3-phosphate = a 1-acyl-sn-glycero-3-phosphate + phosphate</text>
        <dbReference type="Rhea" id="RHEA:34075"/>
        <dbReference type="ChEBI" id="CHEBI:43474"/>
        <dbReference type="ChEBI" id="CHEBI:57597"/>
        <dbReference type="ChEBI" id="CHEBI:57970"/>
        <dbReference type="ChEBI" id="CHEBI:59918"/>
        <dbReference type="EC" id="2.3.1.275"/>
    </reaction>
</comment>
<evidence type="ECO:0000256" key="9">
    <source>
        <dbReference type="ARBA" id="ARBA00023264"/>
    </source>
</evidence>
<evidence type="ECO:0000256" key="1">
    <source>
        <dbReference type="ARBA" id="ARBA00022475"/>
    </source>
</evidence>
<organism evidence="11 12">
    <name type="scientific">Haoranjiania flava</name>
    <dbReference type="NCBI Taxonomy" id="1856322"/>
    <lineage>
        <taxon>Bacteria</taxon>
        <taxon>Pseudomonadati</taxon>
        <taxon>Bacteroidota</taxon>
        <taxon>Chitinophagia</taxon>
        <taxon>Chitinophagales</taxon>
        <taxon>Chitinophagaceae</taxon>
        <taxon>Haoranjiania</taxon>
    </lineage>
</organism>
<keyword evidence="9 10" id="KW-1208">Phospholipid metabolism</keyword>
<protein>
    <recommendedName>
        <fullName evidence="10">Glycerol-3-phosphate acyltransferase</fullName>
    </recommendedName>
    <alternativeName>
        <fullName evidence="10">Acyl-PO4 G3P acyltransferase</fullName>
    </alternativeName>
    <alternativeName>
        <fullName evidence="10">Acyl-phosphate--glycerol-3-phosphate acyltransferase</fullName>
    </alternativeName>
    <alternativeName>
        <fullName evidence="10">G3P acyltransferase</fullName>
        <shortName evidence="10">GPAT</shortName>
        <ecNumber evidence="10">2.3.1.275</ecNumber>
    </alternativeName>
    <alternativeName>
        <fullName evidence="10">Lysophosphatidic acid synthase</fullName>
        <shortName evidence="10">LPA synthase</shortName>
    </alternativeName>
</protein>
<gene>
    <name evidence="10 11" type="primary">plsY</name>
    <name evidence="11" type="ORF">OD355_07395</name>
</gene>
<evidence type="ECO:0000256" key="3">
    <source>
        <dbReference type="ARBA" id="ARBA00022679"/>
    </source>
</evidence>
<comment type="subunit">
    <text evidence="10">Probably interacts with PlsX.</text>
</comment>
<evidence type="ECO:0000256" key="8">
    <source>
        <dbReference type="ARBA" id="ARBA00023209"/>
    </source>
</evidence>
<comment type="pathway">
    <text evidence="10">Lipid metabolism; phospholipid metabolism.</text>
</comment>
<dbReference type="PANTHER" id="PTHR30309">
    <property type="entry name" value="INNER MEMBRANE PROTEIN YGIH"/>
    <property type="match status" value="1"/>
</dbReference>
<comment type="subcellular location">
    <subcellularLocation>
        <location evidence="10">Cell membrane</location>
        <topology evidence="10">Multi-pass membrane protein</topology>
    </subcellularLocation>
</comment>
<keyword evidence="12" id="KW-1185">Reference proteome</keyword>
<feature type="transmembrane region" description="Helical" evidence="10">
    <location>
        <begin position="52"/>
        <end position="75"/>
    </location>
</feature>
<evidence type="ECO:0000313" key="12">
    <source>
        <dbReference type="Proteomes" id="UP001209317"/>
    </source>
</evidence>
<feature type="transmembrane region" description="Helical" evidence="10">
    <location>
        <begin position="146"/>
        <end position="166"/>
    </location>
</feature>
<dbReference type="Pfam" id="PF02660">
    <property type="entry name" value="G3P_acyltransf"/>
    <property type="match status" value="1"/>
</dbReference>
<sequence length="226" mass="25068">MQELLLIILAYLIGSVPSSVWISRHFFGIDIREYGSGNAGATNTFRVLGKKWGTIVMIMDVLKGFLATSLFIFLPKYVGADAEIMRVNFMIGLGLTAVLGHIFPVWANFKGGKGVATLFGMVIAIQPLVAMCCAAVFLLVLFLTRFVSLSSILAGIAFAVFILFIFNVEAQSYKVFSVVVALMIVLTHQKNINRLLQGTENKVPILKHRDRRKARKNRRQNLNDGD</sequence>
<dbReference type="EMBL" id="JAOTPL010000008">
    <property type="protein sequence ID" value="MCU7694337.1"/>
    <property type="molecule type" value="Genomic_DNA"/>
</dbReference>
<dbReference type="Proteomes" id="UP001209317">
    <property type="component" value="Unassembled WGS sequence"/>
</dbReference>
<keyword evidence="1 10" id="KW-1003">Cell membrane</keyword>
<dbReference type="InterPro" id="IPR003811">
    <property type="entry name" value="G3P_acylTferase_PlsY"/>
</dbReference>
<accession>A0AAE3IR98</accession>
<keyword evidence="2 10" id="KW-0444">Lipid biosynthesis</keyword>
<evidence type="ECO:0000256" key="2">
    <source>
        <dbReference type="ARBA" id="ARBA00022516"/>
    </source>
</evidence>
<dbReference type="GO" id="GO:0043772">
    <property type="term" value="F:acyl-phosphate glycerol-3-phosphate acyltransferase activity"/>
    <property type="evidence" value="ECO:0007669"/>
    <property type="project" value="UniProtKB-UniRule"/>
</dbReference>
<dbReference type="HAMAP" id="MF_01043">
    <property type="entry name" value="PlsY"/>
    <property type="match status" value="1"/>
</dbReference>
<name>A0AAE3IR98_9BACT</name>
<dbReference type="EC" id="2.3.1.275" evidence="10"/>
<evidence type="ECO:0000256" key="7">
    <source>
        <dbReference type="ARBA" id="ARBA00023136"/>
    </source>
</evidence>
<evidence type="ECO:0000256" key="5">
    <source>
        <dbReference type="ARBA" id="ARBA00022989"/>
    </source>
</evidence>
<keyword evidence="7 10" id="KW-0472">Membrane</keyword>
<dbReference type="GO" id="GO:0005886">
    <property type="term" value="C:plasma membrane"/>
    <property type="evidence" value="ECO:0007669"/>
    <property type="project" value="UniProtKB-SubCell"/>
</dbReference>
<reference evidence="11" key="1">
    <citation type="submission" date="2022-10" db="EMBL/GenBank/DDBJ databases">
        <authorList>
            <person name="Kim H.S."/>
            <person name="Kim J.-S."/>
            <person name="Suh M.K."/>
            <person name="Eom M.K."/>
            <person name="Lee J.-S."/>
        </authorList>
    </citation>
    <scope>NUCLEOTIDE SEQUENCE</scope>
    <source>
        <strain evidence="11">LIP-5</strain>
    </source>
</reference>
<dbReference type="NCBIfam" id="TIGR00023">
    <property type="entry name" value="glycerol-3-phosphate 1-O-acyltransferase PlsY"/>
    <property type="match status" value="1"/>
</dbReference>
<comment type="caution">
    <text evidence="11">The sequence shown here is derived from an EMBL/GenBank/DDBJ whole genome shotgun (WGS) entry which is preliminary data.</text>
</comment>
<keyword evidence="8 10" id="KW-0594">Phospholipid biosynthesis</keyword>
<keyword evidence="4 10" id="KW-0812">Transmembrane</keyword>
<keyword evidence="11" id="KW-0012">Acyltransferase</keyword>
<proteinExistence type="inferred from homology"/>
<comment type="similarity">
    <text evidence="10">Belongs to the PlsY family.</text>
</comment>
<keyword evidence="6 10" id="KW-0443">Lipid metabolism</keyword>
<dbReference type="RefSeq" id="WP_263037823.1">
    <property type="nucleotide sequence ID" value="NZ_JAOTPL010000008.1"/>
</dbReference>
<keyword evidence="5 10" id="KW-1133">Transmembrane helix</keyword>
<evidence type="ECO:0000256" key="4">
    <source>
        <dbReference type="ARBA" id="ARBA00022692"/>
    </source>
</evidence>
<comment type="function">
    <text evidence="10">Catalyzes the transfer of an acyl group from acyl-phosphate (acyl-PO(4)) to glycerol-3-phosphate (G3P) to form lysophosphatidic acid (LPA). This enzyme utilizes acyl-phosphate as fatty acyl donor, but not acyl-CoA or acyl-ACP.</text>
</comment>
<dbReference type="GO" id="GO:0008654">
    <property type="term" value="P:phospholipid biosynthetic process"/>
    <property type="evidence" value="ECO:0007669"/>
    <property type="project" value="UniProtKB-UniRule"/>
</dbReference>